<reference evidence="2" key="1">
    <citation type="submission" date="2015-10" db="EMBL/GenBank/DDBJ databases">
        <authorList>
            <person name="Gilbert D.G."/>
        </authorList>
    </citation>
    <scope>NUCLEOTIDE SEQUENCE</scope>
    <source>
        <strain evidence="2">Phyl III-seqv23</strain>
    </source>
</reference>
<gene>
    <name evidence="2" type="ORF">TO10_v1_790002</name>
</gene>
<keyword evidence="1" id="KW-0732">Signal</keyword>
<evidence type="ECO:0000313" key="2">
    <source>
        <dbReference type="EMBL" id="CUV47008.1"/>
    </source>
</evidence>
<evidence type="ECO:0008006" key="3">
    <source>
        <dbReference type="Google" id="ProtNLM"/>
    </source>
</evidence>
<accession>A0A0S4WJR8</accession>
<sequence length="133" mass="14499">MRKVRWLIYALYVVTFACISACSHVDEETPRSFVSRVITETVDLRGKISSELLAGKQNVSVAGPLSLPAGERGGVVQFEFGWISSTGAVVVYAKDRVTLIVLEPHVEKGGVSWKCITYPREANPTIYASGVLP</sequence>
<feature type="signal peptide" evidence="1">
    <location>
        <begin position="1"/>
        <end position="25"/>
    </location>
</feature>
<dbReference type="AlphaFoldDB" id="A0A0S4WJR8"/>
<dbReference type="PROSITE" id="PS51257">
    <property type="entry name" value="PROKAR_LIPOPROTEIN"/>
    <property type="match status" value="1"/>
</dbReference>
<name>A0A0S4WJR8_RALSL</name>
<organism evidence="2">
    <name type="scientific">Ralstonia solanacearum</name>
    <name type="common">Pseudomonas solanacearum</name>
    <dbReference type="NCBI Taxonomy" id="305"/>
    <lineage>
        <taxon>Bacteria</taxon>
        <taxon>Pseudomonadati</taxon>
        <taxon>Pseudomonadota</taxon>
        <taxon>Betaproteobacteria</taxon>
        <taxon>Burkholderiales</taxon>
        <taxon>Burkholderiaceae</taxon>
        <taxon>Ralstonia</taxon>
        <taxon>Ralstonia solanacearum species complex</taxon>
    </lineage>
</organism>
<evidence type="ECO:0000256" key="1">
    <source>
        <dbReference type="SAM" id="SignalP"/>
    </source>
</evidence>
<feature type="chain" id="PRO_5006629231" description="Lipoprotein" evidence="1">
    <location>
        <begin position="26"/>
        <end position="133"/>
    </location>
</feature>
<protein>
    <recommendedName>
        <fullName evidence="3">Lipoprotein</fullName>
    </recommendedName>
</protein>
<proteinExistence type="predicted"/>
<dbReference type="EMBL" id="LN899827">
    <property type="protein sequence ID" value="CUV47008.1"/>
    <property type="molecule type" value="Genomic_DNA"/>
</dbReference>